<dbReference type="PANTHER" id="PTHR32258">
    <property type="entry name" value="PROTEIN NETWORKED 4A"/>
    <property type="match status" value="1"/>
</dbReference>
<reference evidence="7" key="1">
    <citation type="submission" date="2025-08" db="UniProtKB">
        <authorList>
            <consortium name="RefSeq"/>
        </authorList>
    </citation>
    <scope>IDENTIFICATION</scope>
</reference>
<dbReference type="KEGG" id="egu:105057702"/>
<feature type="compositionally biased region" description="Low complexity" evidence="4">
    <location>
        <begin position="166"/>
        <end position="178"/>
    </location>
</feature>
<name>A0A6I9S832_ELAGV</name>
<evidence type="ECO:0000256" key="1">
    <source>
        <dbReference type="ARBA" id="ARBA00023054"/>
    </source>
</evidence>
<evidence type="ECO:0000256" key="3">
    <source>
        <dbReference type="SAM" id="Coils"/>
    </source>
</evidence>
<accession>A0A6I9S832</accession>
<feature type="coiled-coil region" evidence="3">
    <location>
        <begin position="212"/>
        <end position="271"/>
    </location>
</feature>
<organism evidence="6 7">
    <name type="scientific">Elaeis guineensis var. tenera</name>
    <name type="common">Oil palm</name>
    <dbReference type="NCBI Taxonomy" id="51953"/>
    <lineage>
        <taxon>Eukaryota</taxon>
        <taxon>Viridiplantae</taxon>
        <taxon>Streptophyta</taxon>
        <taxon>Embryophyta</taxon>
        <taxon>Tracheophyta</taxon>
        <taxon>Spermatophyta</taxon>
        <taxon>Magnoliopsida</taxon>
        <taxon>Liliopsida</taxon>
        <taxon>Arecaceae</taxon>
        <taxon>Arecoideae</taxon>
        <taxon>Cocoseae</taxon>
        <taxon>Elaeidinae</taxon>
        <taxon>Elaeis</taxon>
    </lineage>
</organism>
<dbReference type="GO" id="GO:0003779">
    <property type="term" value="F:actin binding"/>
    <property type="evidence" value="ECO:0007669"/>
    <property type="project" value="InterPro"/>
</dbReference>
<feature type="region of interest" description="Disordered" evidence="4">
    <location>
        <begin position="165"/>
        <end position="197"/>
    </location>
</feature>
<dbReference type="RefSeq" id="XP_010938697.1">
    <property type="nucleotide sequence ID" value="XM_010940395.3"/>
</dbReference>
<dbReference type="InterPro" id="IPR051861">
    <property type="entry name" value="NET_actin-binding_domain"/>
</dbReference>
<protein>
    <submittedName>
        <fullName evidence="7">Protein NETWORKED 3C isoform X1</fullName>
    </submittedName>
</protein>
<dbReference type="OrthoDB" id="2019833at2759"/>
<feature type="domain" description="NAB" evidence="5">
    <location>
        <begin position="62"/>
        <end position="142"/>
    </location>
</feature>
<dbReference type="AlphaFoldDB" id="A0A6I9S832"/>
<dbReference type="GeneID" id="105057702"/>
<proteinExistence type="inferred from homology"/>
<evidence type="ECO:0000313" key="6">
    <source>
        <dbReference type="Proteomes" id="UP000504607"/>
    </source>
</evidence>
<dbReference type="InterPro" id="IPR011684">
    <property type="entry name" value="NAB"/>
</dbReference>
<dbReference type="Pfam" id="PF07765">
    <property type="entry name" value="KIP1"/>
    <property type="match status" value="1"/>
</dbReference>
<comment type="similarity">
    <text evidence="2">Belongs to the NET family.</text>
</comment>
<dbReference type="InParanoid" id="A0A6I9S832"/>
<gene>
    <name evidence="7" type="primary">LOC105057702</name>
</gene>
<feature type="compositionally biased region" description="Acidic residues" evidence="4">
    <location>
        <begin position="179"/>
        <end position="193"/>
    </location>
</feature>
<dbReference type="FunCoup" id="A0A6I9S832">
    <property type="interactions" value="1303"/>
</dbReference>
<evidence type="ECO:0000256" key="2">
    <source>
        <dbReference type="ARBA" id="ARBA00038006"/>
    </source>
</evidence>
<evidence type="ECO:0000313" key="7">
    <source>
        <dbReference type="RefSeq" id="XP_010938697.1"/>
    </source>
</evidence>
<dbReference type="Proteomes" id="UP000504607">
    <property type="component" value="Chromosome 14"/>
</dbReference>
<evidence type="ECO:0000259" key="5">
    <source>
        <dbReference type="PROSITE" id="PS51774"/>
    </source>
</evidence>
<dbReference type="PROSITE" id="PS51774">
    <property type="entry name" value="NAB"/>
    <property type="match status" value="1"/>
</dbReference>
<keyword evidence="6" id="KW-1185">Reference proteome</keyword>
<sequence>MSRGVWRERDSASSFFPNKNLFAIASFLFAPEPRRRRTSRPGLRRLSPRKEARMMVKKELPHSWLFDSHNNSRQSPWLLSTLSDLEEKTMQMLKLIDEDADSFAQRAEMFYKKRPQLVNMIEDFYRTHRSLAEQYDQLKSGCGTRCSTSFGPSVLEKGWSQKVRNSSTEASSELSSDFLDSEDCEVNDPEQEAEVGSKLREMPDEKSDYDVVKQMSEELERLKQENATLKAELAEKMEEKREVIRQLSLPLDILKEENADLRKCIKDAKNMGCHFAFKKLAKKIFSCKLFTGFSKPQITIVAS</sequence>
<evidence type="ECO:0000256" key="4">
    <source>
        <dbReference type="SAM" id="MobiDB-lite"/>
    </source>
</evidence>
<keyword evidence="1 3" id="KW-0175">Coiled coil</keyword>
<dbReference type="PANTHER" id="PTHR32258:SF28">
    <property type="entry name" value="PROTEIN NETWORKED 3A-RELATED"/>
    <property type="match status" value="1"/>
</dbReference>